<dbReference type="AlphaFoldDB" id="A0A6M0P4Y3"/>
<dbReference type="GO" id="GO:0005524">
    <property type="term" value="F:ATP binding"/>
    <property type="evidence" value="ECO:0007669"/>
    <property type="project" value="UniProtKB-KW"/>
</dbReference>
<evidence type="ECO:0000256" key="4">
    <source>
        <dbReference type="ARBA" id="ARBA00022475"/>
    </source>
</evidence>
<dbReference type="InterPro" id="IPR030679">
    <property type="entry name" value="ABC_ATPase_HisP-typ"/>
</dbReference>
<proteinExistence type="inferred from homology"/>
<dbReference type="EMBL" id="JAAIWK010000006">
    <property type="protein sequence ID" value="NEY19523.1"/>
    <property type="molecule type" value="Genomic_DNA"/>
</dbReference>
<evidence type="ECO:0000256" key="7">
    <source>
        <dbReference type="ARBA" id="ARBA00022970"/>
    </source>
</evidence>
<evidence type="ECO:0000313" key="11">
    <source>
        <dbReference type="Proteomes" id="UP000476934"/>
    </source>
</evidence>
<dbReference type="SMART" id="SM00382">
    <property type="entry name" value="AAA"/>
    <property type="match status" value="1"/>
</dbReference>
<dbReference type="PANTHER" id="PTHR43166:SF9">
    <property type="entry name" value="GLUTAMATE_ASPARTATE IMPORT ATP-BINDING PROTEIN GLTL"/>
    <property type="match status" value="1"/>
</dbReference>
<organism evidence="10 11">
    <name type="scientific">Heyndrickxia ginsengihumi</name>
    <dbReference type="NCBI Taxonomy" id="363870"/>
    <lineage>
        <taxon>Bacteria</taxon>
        <taxon>Bacillati</taxon>
        <taxon>Bacillota</taxon>
        <taxon>Bacilli</taxon>
        <taxon>Bacillales</taxon>
        <taxon>Bacillaceae</taxon>
        <taxon>Heyndrickxia</taxon>
    </lineage>
</organism>
<dbReference type="InterPro" id="IPR014343">
    <property type="entry name" value="Ectoine_EhuA"/>
</dbReference>
<keyword evidence="6 10" id="KW-0067">ATP-binding</keyword>
<dbReference type="GO" id="GO:0005886">
    <property type="term" value="C:plasma membrane"/>
    <property type="evidence" value="ECO:0007669"/>
    <property type="project" value="UniProtKB-SubCell"/>
</dbReference>
<dbReference type="PROSITE" id="PS00211">
    <property type="entry name" value="ABC_TRANSPORTER_1"/>
    <property type="match status" value="1"/>
</dbReference>
<evidence type="ECO:0000256" key="3">
    <source>
        <dbReference type="ARBA" id="ARBA00022448"/>
    </source>
</evidence>
<evidence type="ECO:0000313" key="10">
    <source>
        <dbReference type="EMBL" id="NEY19523.1"/>
    </source>
</evidence>
<dbReference type="GO" id="GO:0016887">
    <property type="term" value="F:ATP hydrolysis activity"/>
    <property type="evidence" value="ECO:0007669"/>
    <property type="project" value="InterPro"/>
</dbReference>
<dbReference type="PROSITE" id="PS50893">
    <property type="entry name" value="ABC_TRANSPORTER_2"/>
    <property type="match status" value="1"/>
</dbReference>
<dbReference type="SUPFAM" id="SSF52540">
    <property type="entry name" value="P-loop containing nucleoside triphosphate hydrolases"/>
    <property type="match status" value="1"/>
</dbReference>
<evidence type="ECO:0000256" key="8">
    <source>
        <dbReference type="ARBA" id="ARBA00023136"/>
    </source>
</evidence>
<reference evidence="10 11" key="1">
    <citation type="submission" date="2020-02" db="EMBL/GenBank/DDBJ databases">
        <authorList>
            <person name="Feng H."/>
        </authorList>
    </citation>
    <scope>NUCLEOTIDE SEQUENCE [LARGE SCALE GENOMIC DNA]</scope>
    <source>
        <strain evidence="10 11">Gsoil 114</strain>
    </source>
</reference>
<keyword evidence="8" id="KW-0472">Membrane</keyword>
<evidence type="ECO:0000259" key="9">
    <source>
        <dbReference type="PROSITE" id="PS50893"/>
    </source>
</evidence>
<gene>
    <name evidence="10" type="primary">ehuA</name>
    <name evidence="10" type="ORF">G4D61_06015</name>
</gene>
<dbReference type="PANTHER" id="PTHR43166">
    <property type="entry name" value="AMINO ACID IMPORT ATP-BINDING PROTEIN"/>
    <property type="match status" value="1"/>
</dbReference>
<accession>A0A6M0P4Y3</accession>
<dbReference type="InterPro" id="IPR017871">
    <property type="entry name" value="ABC_transporter-like_CS"/>
</dbReference>
<keyword evidence="4" id="KW-1003">Cell membrane</keyword>
<dbReference type="RefSeq" id="WP_025730082.1">
    <property type="nucleotide sequence ID" value="NZ_JAAIWK010000006.1"/>
</dbReference>
<dbReference type="InterPro" id="IPR050086">
    <property type="entry name" value="MetN_ABC_transporter-like"/>
</dbReference>
<dbReference type="InterPro" id="IPR003439">
    <property type="entry name" value="ABC_transporter-like_ATP-bd"/>
</dbReference>
<name>A0A6M0P4Y3_9BACI</name>
<reference evidence="10 11" key="2">
    <citation type="submission" date="2020-03" db="EMBL/GenBank/DDBJ databases">
        <title>Bacillus aquiflavi sp. nov., isolated from yellow water of strong flavor Chinese baijiu in Yibin region of China.</title>
        <authorList>
            <person name="Xie J."/>
        </authorList>
    </citation>
    <scope>NUCLEOTIDE SEQUENCE [LARGE SCALE GENOMIC DNA]</scope>
    <source>
        <strain evidence="10 11">Gsoil 114</strain>
    </source>
</reference>
<feature type="domain" description="ABC transporter" evidence="9">
    <location>
        <begin position="16"/>
        <end position="261"/>
    </location>
</feature>
<dbReference type="InterPro" id="IPR003593">
    <property type="entry name" value="AAA+_ATPase"/>
</dbReference>
<dbReference type="PIRSF" id="PIRSF039085">
    <property type="entry name" value="ABC_ATPase_HisP"/>
    <property type="match status" value="1"/>
</dbReference>
<dbReference type="InterPro" id="IPR027417">
    <property type="entry name" value="P-loop_NTPase"/>
</dbReference>
<dbReference type="Pfam" id="PF00005">
    <property type="entry name" value="ABC_tran"/>
    <property type="match status" value="1"/>
</dbReference>
<comment type="subcellular location">
    <subcellularLocation>
        <location evidence="1">Cell membrane</location>
        <topology evidence="1">Peripheral membrane protein</topology>
    </subcellularLocation>
</comment>
<keyword evidence="5" id="KW-0547">Nucleotide-binding</keyword>
<dbReference type="Proteomes" id="UP000476934">
    <property type="component" value="Unassembled WGS sequence"/>
</dbReference>
<keyword evidence="7" id="KW-0029">Amino-acid transport</keyword>
<evidence type="ECO:0000256" key="6">
    <source>
        <dbReference type="ARBA" id="ARBA00022840"/>
    </source>
</evidence>
<evidence type="ECO:0000256" key="5">
    <source>
        <dbReference type="ARBA" id="ARBA00022741"/>
    </source>
</evidence>
<dbReference type="Gene3D" id="3.40.50.300">
    <property type="entry name" value="P-loop containing nucleotide triphosphate hydrolases"/>
    <property type="match status" value="1"/>
</dbReference>
<keyword evidence="3" id="KW-0813">Transport</keyword>
<evidence type="ECO:0000256" key="2">
    <source>
        <dbReference type="ARBA" id="ARBA00005417"/>
    </source>
</evidence>
<protein>
    <submittedName>
        <fullName evidence="10">Ectoine/hydroxyectoine ABC transporter ATP-binding protein EhuA</fullName>
    </submittedName>
</protein>
<keyword evidence="11" id="KW-1185">Reference proteome</keyword>
<dbReference type="GO" id="GO:0015424">
    <property type="term" value="F:ABC-type amino acid transporter activity"/>
    <property type="evidence" value="ECO:0007669"/>
    <property type="project" value="InterPro"/>
</dbReference>
<evidence type="ECO:0000256" key="1">
    <source>
        <dbReference type="ARBA" id="ARBA00004202"/>
    </source>
</evidence>
<dbReference type="NCBIfam" id="TIGR03005">
    <property type="entry name" value="ectoine_ehuA"/>
    <property type="match status" value="1"/>
</dbReference>
<sequence length="291" mass="33022">MKNGDDQYQLKKEPYVKYRNIGMKFGSTEVLKNINFDIFLGEKVAMIGPSGSGKTTLARMLMTLEKPTSGTIEISGEQLWHYKVKDKLVEANEKHLRKVRGQIGMVFQHYNLFPHMTILRNVMEAQVHVLGLTKSEAEQHAKKMLDKVGLGHKCNAYPTQLSGGQQQRAAMARSLVMKPKIMLFDEVTSALDPELVGEVLEVIKDIAAEYEMAMLLITHEMAFARDIADRVVFMADGNIVEEGPPEQLFLHPQHKRTIEFLSRFSSQINSERAYSYRSLLHSSNQENAQHS</sequence>
<comment type="similarity">
    <text evidence="2">Belongs to the ABC transporter superfamily.</text>
</comment>
<comment type="caution">
    <text evidence="10">The sequence shown here is derived from an EMBL/GenBank/DDBJ whole genome shotgun (WGS) entry which is preliminary data.</text>
</comment>